<feature type="active site" evidence="9">
    <location>
        <position position="74"/>
    </location>
</feature>
<feature type="binding site" evidence="8">
    <location>
        <begin position="75"/>
        <end position="76"/>
    </location>
    <ligand>
        <name>substrate</name>
    </ligand>
</feature>
<dbReference type="AlphaFoldDB" id="A0A2A4G6N4"/>
<comment type="pathway">
    <text evidence="1 8">Amino-acid biosynthesis; L-lysine biosynthesis via DAP pathway; DL-2,6-diaminopimelate from LL-2,6-diaminopimelate: step 1/1.</text>
</comment>
<comment type="subcellular location">
    <subcellularLocation>
        <location evidence="8">Cytoplasm</location>
    </subcellularLocation>
</comment>
<feature type="binding site" evidence="8">
    <location>
        <position position="65"/>
    </location>
    <ligand>
        <name>substrate</name>
    </ligand>
</feature>
<dbReference type="PANTHER" id="PTHR31689:SF0">
    <property type="entry name" value="DIAMINOPIMELATE EPIMERASE"/>
    <property type="match status" value="1"/>
</dbReference>
<dbReference type="GO" id="GO:0005829">
    <property type="term" value="C:cytosol"/>
    <property type="evidence" value="ECO:0007669"/>
    <property type="project" value="TreeGrafter"/>
</dbReference>
<name>A0A2A4G6N4_9FLAO</name>
<keyword evidence="5 8" id="KW-0457">Lysine biosynthesis</keyword>
<dbReference type="GO" id="GO:0009089">
    <property type="term" value="P:lysine biosynthetic process via diaminopimelate"/>
    <property type="evidence" value="ECO:0007669"/>
    <property type="project" value="UniProtKB-UniRule"/>
</dbReference>
<evidence type="ECO:0000256" key="1">
    <source>
        <dbReference type="ARBA" id="ARBA00005196"/>
    </source>
</evidence>
<feature type="active site" description="Proton acceptor" evidence="8">
    <location>
        <position position="198"/>
    </location>
</feature>
<keyword evidence="11" id="KW-1185">Reference proteome</keyword>
<evidence type="ECO:0000256" key="2">
    <source>
        <dbReference type="ARBA" id="ARBA00010219"/>
    </source>
</evidence>
<dbReference type="HAMAP" id="MF_00197">
    <property type="entry name" value="DAP_epimerase"/>
    <property type="match status" value="1"/>
</dbReference>
<evidence type="ECO:0000256" key="6">
    <source>
        <dbReference type="ARBA" id="ARBA00023235"/>
    </source>
</evidence>
<dbReference type="GO" id="GO:0008837">
    <property type="term" value="F:diaminopimelate epimerase activity"/>
    <property type="evidence" value="ECO:0007669"/>
    <property type="project" value="UniProtKB-UniRule"/>
</dbReference>
<evidence type="ECO:0000256" key="7">
    <source>
        <dbReference type="ARBA" id="ARBA00051712"/>
    </source>
</evidence>
<protein>
    <recommendedName>
        <fullName evidence="3 8">Diaminopimelate epimerase</fullName>
        <shortName evidence="8">DAP epimerase</shortName>
        <ecNumber evidence="3 8">5.1.1.7</ecNumber>
    </recommendedName>
    <alternativeName>
        <fullName evidence="8">PLP-independent amino acid racemase</fullName>
    </alternativeName>
</protein>
<dbReference type="RefSeq" id="WP_097442364.1">
    <property type="nucleotide sequence ID" value="NZ_NBWU01000004.1"/>
</dbReference>
<dbReference type="SUPFAM" id="SSF54506">
    <property type="entry name" value="Diaminopimelate epimerase-like"/>
    <property type="match status" value="2"/>
</dbReference>
<evidence type="ECO:0000313" key="11">
    <source>
        <dbReference type="Proteomes" id="UP000219559"/>
    </source>
</evidence>
<reference evidence="10 11" key="1">
    <citation type="submission" date="2017-04" db="EMBL/GenBank/DDBJ databases">
        <title>A new member of the family Flavobacteriaceae isolated from ascidians.</title>
        <authorList>
            <person name="Chen L."/>
        </authorList>
    </citation>
    <scope>NUCLEOTIDE SEQUENCE [LARGE SCALE GENOMIC DNA]</scope>
    <source>
        <strain evidence="10 11">HQA918</strain>
    </source>
</reference>
<sequence>MNQEFYKYQGTGNDFIMIDNREGLFPKDNIALIAHLCHRRLGIGADGLILIENETDHDFRMVYYNADGSCDTMCGNGGRCAVAFAKALGIIENKTTFTAVGHVYEASIDPENVVSLHMMDVSQLENRKDSVFLNTGSPHHVQLVDDLEEMDVNQEGAKLRYGLYGQTGSNINFVHQEDPSTFKVRTYERGVEAETLSCGTGVCAVALAMHHKGHTQAQDITINTKGGQLGVRFQYQDDTYSQVYLSGPTVQVFKGQIPC</sequence>
<evidence type="ECO:0000256" key="4">
    <source>
        <dbReference type="ARBA" id="ARBA00022605"/>
    </source>
</evidence>
<organism evidence="10 11">
    <name type="scientific">Sediminicola luteus</name>
    <dbReference type="NCBI Taxonomy" id="319238"/>
    <lineage>
        <taxon>Bacteria</taxon>
        <taxon>Pseudomonadati</taxon>
        <taxon>Bacteroidota</taxon>
        <taxon>Flavobacteriia</taxon>
        <taxon>Flavobacteriales</taxon>
        <taxon>Flavobacteriaceae</taxon>
        <taxon>Sediminicola</taxon>
    </lineage>
</organism>
<dbReference type="NCBIfam" id="TIGR00652">
    <property type="entry name" value="DapF"/>
    <property type="match status" value="1"/>
</dbReference>
<feature type="binding site" evidence="8">
    <location>
        <position position="13"/>
    </location>
    <ligand>
        <name>substrate</name>
    </ligand>
</feature>
<dbReference type="Gene3D" id="3.10.310.10">
    <property type="entry name" value="Diaminopimelate Epimerase, Chain A, domain 1"/>
    <property type="match status" value="2"/>
</dbReference>
<evidence type="ECO:0000256" key="3">
    <source>
        <dbReference type="ARBA" id="ARBA00013080"/>
    </source>
</evidence>
<accession>A0A2A4G6N4</accession>
<gene>
    <name evidence="8" type="primary">dapF</name>
    <name evidence="10" type="ORF">B7P33_10205</name>
</gene>
<proteinExistence type="inferred from homology"/>
<dbReference type="PROSITE" id="PS01326">
    <property type="entry name" value="DAP_EPIMERASE"/>
    <property type="match status" value="1"/>
</dbReference>
<comment type="catalytic activity">
    <reaction evidence="7 8">
        <text>(2S,6S)-2,6-diaminopimelate = meso-2,6-diaminopimelate</text>
        <dbReference type="Rhea" id="RHEA:15393"/>
        <dbReference type="ChEBI" id="CHEBI:57609"/>
        <dbReference type="ChEBI" id="CHEBI:57791"/>
        <dbReference type="EC" id="5.1.1.7"/>
    </reaction>
</comment>
<comment type="similarity">
    <text evidence="2 8">Belongs to the diaminopimelate epimerase family.</text>
</comment>
<dbReference type="Proteomes" id="UP000219559">
    <property type="component" value="Unassembled WGS sequence"/>
</dbReference>
<evidence type="ECO:0000256" key="9">
    <source>
        <dbReference type="PROSITE-ProRule" id="PRU10125"/>
    </source>
</evidence>
<feature type="site" description="Could be important to modulate the pK values of the two catalytic cysteine residues" evidence="8">
    <location>
        <position position="188"/>
    </location>
</feature>
<dbReference type="InterPro" id="IPR001653">
    <property type="entry name" value="DAP_epimerase_DapF"/>
</dbReference>
<evidence type="ECO:0000313" key="10">
    <source>
        <dbReference type="EMBL" id="PCE63648.1"/>
    </source>
</evidence>
<evidence type="ECO:0000256" key="8">
    <source>
        <dbReference type="HAMAP-Rule" id="MF_00197"/>
    </source>
</evidence>
<feature type="site" description="Could be important to modulate the pK values of the two catalytic cysteine residues" evidence="8">
    <location>
        <position position="139"/>
    </location>
</feature>
<comment type="caution">
    <text evidence="8">Lacks conserved residue(s) required for the propagation of feature annotation.</text>
</comment>
<comment type="subunit">
    <text evidence="8">Homodimer.</text>
</comment>
<feature type="active site" description="Proton donor" evidence="8">
    <location>
        <position position="74"/>
    </location>
</feature>
<feature type="binding site" evidence="8">
    <location>
        <begin position="188"/>
        <end position="189"/>
    </location>
    <ligand>
        <name>substrate</name>
    </ligand>
</feature>
<keyword evidence="6 8" id="KW-0413">Isomerase</keyword>
<dbReference type="InterPro" id="IPR018510">
    <property type="entry name" value="DAP_epimerase_AS"/>
</dbReference>
<dbReference type="PANTHER" id="PTHR31689">
    <property type="entry name" value="DIAMINOPIMELATE EPIMERASE, CHLOROPLASTIC"/>
    <property type="match status" value="1"/>
</dbReference>
<dbReference type="Pfam" id="PF01678">
    <property type="entry name" value="DAP_epimerase"/>
    <property type="match status" value="2"/>
</dbReference>
<dbReference type="EMBL" id="NBWU01000004">
    <property type="protein sequence ID" value="PCE63648.1"/>
    <property type="molecule type" value="Genomic_DNA"/>
</dbReference>
<evidence type="ECO:0000256" key="5">
    <source>
        <dbReference type="ARBA" id="ARBA00023154"/>
    </source>
</evidence>
<dbReference type="EC" id="5.1.1.7" evidence="3 8"/>
<keyword evidence="4 8" id="KW-0028">Amino-acid biosynthesis</keyword>
<dbReference type="OrthoDB" id="9805408at2"/>
<feature type="binding site" evidence="8">
    <location>
        <begin position="199"/>
        <end position="200"/>
    </location>
    <ligand>
        <name>substrate</name>
    </ligand>
</feature>
<comment type="function">
    <text evidence="8">Catalyzes the stereoinversion of LL-2,6-diaminopimelate (L,L-DAP) to meso-diaminopimelate (meso-DAP), a precursor of L-lysine and an essential component of the bacterial peptidoglycan.</text>
</comment>
<feature type="binding site" evidence="8">
    <location>
        <position position="170"/>
    </location>
    <ligand>
        <name>substrate</name>
    </ligand>
</feature>
<keyword evidence="8" id="KW-0963">Cytoplasm</keyword>
<dbReference type="UniPathway" id="UPA00034">
    <property type="reaction ID" value="UER00025"/>
</dbReference>
<comment type="caution">
    <text evidence="10">The sequence shown here is derived from an EMBL/GenBank/DDBJ whole genome shotgun (WGS) entry which is preliminary data.</text>
</comment>